<evidence type="ECO:0000313" key="2">
    <source>
        <dbReference type="Proteomes" id="UP001227543"/>
    </source>
</evidence>
<proteinExistence type="predicted"/>
<gene>
    <name evidence="1" type="ORF">CTAM01_01960</name>
</gene>
<reference evidence="1 2" key="1">
    <citation type="submission" date="2016-10" db="EMBL/GenBank/DDBJ databases">
        <title>The genome sequence of Colletotrichum fioriniae PJ7.</title>
        <authorList>
            <person name="Baroncelli R."/>
        </authorList>
    </citation>
    <scope>NUCLEOTIDE SEQUENCE [LARGE SCALE GENOMIC DNA]</scope>
    <source>
        <strain evidence="1 2">Tom-12</strain>
    </source>
</reference>
<dbReference type="EMBL" id="MLFU01000004">
    <property type="protein sequence ID" value="KAK1509837.1"/>
    <property type="molecule type" value="Genomic_DNA"/>
</dbReference>
<evidence type="ECO:0000313" key="1">
    <source>
        <dbReference type="EMBL" id="KAK1509837.1"/>
    </source>
</evidence>
<comment type="caution">
    <text evidence="1">The sequence shown here is derived from an EMBL/GenBank/DDBJ whole genome shotgun (WGS) entry which is preliminary data.</text>
</comment>
<name>A0ABQ9RQ21_9PEZI</name>
<dbReference type="RefSeq" id="XP_060387534.1">
    <property type="nucleotide sequence ID" value="XM_060518000.1"/>
</dbReference>
<keyword evidence="2" id="KW-1185">Reference proteome</keyword>
<dbReference type="GeneID" id="85402238"/>
<accession>A0ABQ9RQ21</accession>
<protein>
    <submittedName>
        <fullName evidence="1">Uncharacterized protein</fullName>
    </submittedName>
</protein>
<dbReference type="Proteomes" id="UP001227543">
    <property type="component" value="Unassembled WGS sequence"/>
</dbReference>
<organism evidence="1 2">
    <name type="scientific">Colletotrichum tamarilloi</name>
    <dbReference type="NCBI Taxonomy" id="1209934"/>
    <lineage>
        <taxon>Eukaryota</taxon>
        <taxon>Fungi</taxon>
        <taxon>Dikarya</taxon>
        <taxon>Ascomycota</taxon>
        <taxon>Pezizomycotina</taxon>
        <taxon>Sordariomycetes</taxon>
        <taxon>Hypocreomycetidae</taxon>
        <taxon>Glomerellales</taxon>
        <taxon>Glomerellaceae</taxon>
        <taxon>Colletotrichum</taxon>
        <taxon>Colletotrichum acutatum species complex</taxon>
    </lineage>
</organism>
<sequence>MMTGISKHGMQQGCHFGESASVLFLAKEWFVISIRSCPLPCKTQYVPQSNHHRLSQPPSETVQLSLCVSTLSLCLFVARLERPLVDLHGLSFALPLRNRPPPPPDERKGLRIHILRLPSTAWLSALLGVRITADATPIQNSPTIHNAHSRSHPLG</sequence>